<dbReference type="PRINTS" id="PR00065">
    <property type="entry name" value="TEADOMAIN"/>
</dbReference>
<evidence type="ECO:0000256" key="2">
    <source>
        <dbReference type="ARBA" id="ARBA00008421"/>
    </source>
</evidence>
<feature type="compositionally biased region" description="Pro residues" evidence="7">
    <location>
        <begin position="894"/>
        <end position="907"/>
    </location>
</feature>
<evidence type="ECO:0000313" key="10">
    <source>
        <dbReference type="Proteomes" id="UP000053890"/>
    </source>
</evidence>
<feature type="region of interest" description="Disordered" evidence="7">
    <location>
        <begin position="894"/>
        <end position="980"/>
    </location>
</feature>
<dbReference type="GO" id="GO:0000978">
    <property type="term" value="F:RNA polymerase II cis-regulatory region sequence-specific DNA binding"/>
    <property type="evidence" value="ECO:0007669"/>
    <property type="project" value="TreeGrafter"/>
</dbReference>
<dbReference type="OMA" id="MRRANSY"/>
<gene>
    <name evidence="9" type="ORF">RHOBADRAFT_53002</name>
</gene>
<keyword evidence="3" id="KW-0805">Transcription regulation</keyword>
<dbReference type="GO" id="GO:0000981">
    <property type="term" value="F:DNA-binding transcription factor activity, RNA polymerase II-specific"/>
    <property type="evidence" value="ECO:0007669"/>
    <property type="project" value="TreeGrafter"/>
</dbReference>
<protein>
    <recommendedName>
        <fullName evidence="8">TEA domain-containing protein</fullName>
    </recommendedName>
</protein>
<feature type="compositionally biased region" description="Low complexity" evidence="7">
    <location>
        <begin position="1"/>
        <end position="19"/>
    </location>
</feature>
<reference evidence="9 10" key="1">
    <citation type="journal article" date="2015" name="Front. Microbiol.">
        <title>Genome sequence of the plant growth promoting endophytic yeast Rhodotorula graminis WP1.</title>
        <authorList>
            <person name="Firrincieli A."/>
            <person name="Otillar R."/>
            <person name="Salamov A."/>
            <person name="Schmutz J."/>
            <person name="Khan Z."/>
            <person name="Redman R.S."/>
            <person name="Fleck N.D."/>
            <person name="Lindquist E."/>
            <person name="Grigoriev I.V."/>
            <person name="Doty S.L."/>
        </authorList>
    </citation>
    <scope>NUCLEOTIDE SEQUENCE [LARGE SCALE GENOMIC DNA]</scope>
    <source>
        <strain evidence="9 10">WP1</strain>
    </source>
</reference>
<evidence type="ECO:0000256" key="3">
    <source>
        <dbReference type="ARBA" id="ARBA00023015"/>
    </source>
</evidence>
<dbReference type="PROSITE" id="PS51088">
    <property type="entry name" value="TEA_2"/>
    <property type="match status" value="1"/>
</dbReference>
<dbReference type="OrthoDB" id="10006572at2759"/>
<feature type="region of interest" description="Disordered" evidence="7">
    <location>
        <begin position="1"/>
        <end position="83"/>
    </location>
</feature>
<feature type="domain" description="TEA" evidence="8">
    <location>
        <begin position="152"/>
        <end position="226"/>
    </location>
</feature>
<feature type="region of interest" description="Disordered" evidence="7">
    <location>
        <begin position="629"/>
        <end position="680"/>
    </location>
</feature>
<feature type="compositionally biased region" description="Low complexity" evidence="7">
    <location>
        <begin position="41"/>
        <end position="50"/>
    </location>
</feature>
<evidence type="ECO:0000256" key="7">
    <source>
        <dbReference type="SAM" id="MobiDB-lite"/>
    </source>
</evidence>
<name>A0A194S9C9_RHOGW</name>
<comment type="similarity">
    <text evidence="2">Belongs to the TEC1 family.</text>
</comment>
<dbReference type="Gene3D" id="6.10.20.40">
    <property type="entry name" value="TEA/ATTS domain"/>
    <property type="match status" value="1"/>
</dbReference>
<dbReference type="AlphaFoldDB" id="A0A194S9C9"/>
<dbReference type="RefSeq" id="XP_018272050.1">
    <property type="nucleotide sequence ID" value="XM_018416612.1"/>
</dbReference>
<feature type="DNA-binding region" description="TEA" evidence="6">
    <location>
        <begin position="152"/>
        <end position="226"/>
    </location>
</feature>
<feature type="compositionally biased region" description="Basic residues" evidence="7">
    <location>
        <begin position="115"/>
        <end position="125"/>
    </location>
</feature>
<dbReference type="InterPro" id="IPR050937">
    <property type="entry name" value="TEC1_TEAD_TF"/>
</dbReference>
<dbReference type="InterPro" id="IPR038096">
    <property type="entry name" value="TEA/ATTS_sf"/>
</dbReference>
<feature type="region of interest" description="Disordered" evidence="7">
    <location>
        <begin position="695"/>
        <end position="720"/>
    </location>
</feature>
<feature type="region of interest" description="Disordered" evidence="7">
    <location>
        <begin position="99"/>
        <end position="152"/>
    </location>
</feature>
<dbReference type="PANTHER" id="PTHR11834">
    <property type="entry name" value="TRANSCRIPTIONAL ENHANCER FACTOR TEF RELATED"/>
    <property type="match status" value="1"/>
</dbReference>
<keyword evidence="5" id="KW-0539">Nucleus</keyword>
<evidence type="ECO:0000256" key="6">
    <source>
        <dbReference type="PROSITE-ProRule" id="PRU00505"/>
    </source>
</evidence>
<feature type="compositionally biased region" description="Polar residues" evidence="7">
    <location>
        <begin position="51"/>
        <end position="62"/>
    </location>
</feature>
<evidence type="ECO:0000256" key="1">
    <source>
        <dbReference type="ARBA" id="ARBA00004123"/>
    </source>
</evidence>
<evidence type="ECO:0000313" key="9">
    <source>
        <dbReference type="EMBL" id="KPV76001.1"/>
    </source>
</evidence>
<dbReference type="EMBL" id="KQ474077">
    <property type="protein sequence ID" value="KPV76001.1"/>
    <property type="molecule type" value="Genomic_DNA"/>
</dbReference>
<keyword evidence="4" id="KW-0804">Transcription</keyword>
<evidence type="ECO:0000256" key="4">
    <source>
        <dbReference type="ARBA" id="ARBA00023163"/>
    </source>
</evidence>
<dbReference type="GO" id="GO:0005634">
    <property type="term" value="C:nucleus"/>
    <property type="evidence" value="ECO:0007669"/>
    <property type="project" value="UniProtKB-SubCell"/>
</dbReference>
<evidence type="ECO:0000259" key="8">
    <source>
        <dbReference type="PROSITE" id="PS51088"/>
    </source>
</evidence>
<dbReference type="InterPro" id="IPR000818">
    <property type="entry name" value="TEA/ATTS_dom"/>
</dbReference>
<evidence type="ECO:0000256" key="5">
    <source>
        <dbReference type="ARBA" id="ARBA00023242"/>
    </source>
</evidence>
<dbReference type="STRING" id="578459.A0A194S9C9"/>
<feature type="compositionally biased region" description="Low complexity" evidence="7">
    <location>
        <begin position="929"/>
        <end position="942"/>
    </location>
</feature>
<dbReference type="PANTHER" id="PTHR11834:SF0">
    <property type="entry name" value="PROTEIN SCALLOPED"/>
    <property type="match status" value="1"/>
</dbReference>
<dbReference type="SMART" id="SM00426">
    <property type="entry name" value="TEA"/>
    <property type="match status" value="1"/>
</dbReference>
<dbReference type="GeneID" id="28977060"/>
<sequence>MRSRPVSPSSTTSPGGPSSHGMVRKRTLQDAQPQTPGMRFPQSSPQSRSPGTQAFQFDSSPRTDGGLLSSPATLYSSPMARSASAQASFSPYSPYGAANTSPLGQVDDDFDPHGKPRRPRIKRRRTLADAGLPTPPGDGKRDGGSNPRVGFGKDGEDVWPAEINSAFHCALRLLPRLGRKKLIIEGKAKGRNELIGDYILRTTGKERSRKQISSHLQCLKHQLSLDPEFMHYAKEPEEGEAHFEGNNAALFFGEDSPYARLDAPITATAKPRIDISAAASLGPFSPFDQPLSALHSPFVMHPAHGVATPTTQLANAFETMTVLPAAVPPSCPFLPTDLSMWAVPTSSSRQHGHVLARLPLGAEPVGKTFVEDLAGGVKRYPMLPDMIERQPCQFLHVKLNLDVPTAHESSGLEDQIHTHLALHSLQELNLQVITSFHHDGVLAAQFIDPLSVPYRLDNAVAPPSTSPWARSPLASSSRHAYAYDVPFSPHWWTAYLDEDPLKPYDPSSLRHPSAASAFARTGKSRFELHESLQGISIVQEFFVSFDESAPLPHPVGGPALRGSDVGDVVLVVAYDVGLSEGAQKGSAELSFLSTRRSLSPRGPRVAERGIQPSYSAAGGLAPPMVRSATSPARMAQPSSSFGEHELGSMLPPPLPRLPRQGVPPRHQAPHHPNLSLRIPSPTQFVRRDALGVPGAATATPLGSATTPHTPWGQIAHTPLAPPPLVQHDAADERLQHVWLQSSTAYDLHSPALMGLSQSPPALSHAAPAREHNPFEDQAFASFPLDDAAALAGLSPPHEVHVDVAGLEGAFDEACFAAPAASSAAHYLDGEPHLHSHSHLDGPHAHDLPTYPPSALALNALTASAAALPTPSFDAATFDPALFGDGSDLFSMPPPPLAAVPVLQPPPPAHHRPTRRESVPTPQLVPQAMSASSSSSGSSSAASLQSVDDAAGPSTRLMAPLGGDPVKGAVGAVKKDPVSAKKANEQAFFSSLFGPSKYAP</sequence>
<dbReference type="Pfam" id="PF01285">
    <property type="entry name" value="TEA"/>
    <property type="match status" value="1"/>
</dbReference>
<dbReference type="GO" id="GO:0005667">
    <property type="term" value="C:transcription regulator complex"/>
    <property type="evidence" value="ECO:0007669"/>
    <property type="project" value="TreeGrafter"/>
</dbReference>
<comment type="subcellular location">
    <subcellularLocation>
        <location evidence="1">Nucleus</location>
    </subcellularLocation>
</comment>
<keyword evidence="10" id="KW-1185">Reference proteome</keyword>
<dbReference type="Proteomes" id="UP000053890">
    <property type="component" value="Unassembled WGS sequence"/>
</dbReference>
<proteinExistence type="inferred from homology"/>
<organism evidence="9 10">
    <name type="scientific">Rhodotorula graminis (strain WP1)</name>
    <dbReference type="NCBI Taxonomy" id="578459"/>
    <lineage>
        <taxon>Eukaryota</taxon>
        <taxon>Fungi</taxon>
        <taxon>Dikarya</taxon>
        <taxon>Basidiomycota</taxon>
        <taxon>Pucciniomycotina</taxon>
        <taxon>Microbotryomycetes</taxon>
        <taxon>Sporidiobolales</taxon>
        <taxon>Sporidiobolaceae</taxon>
        <taxon>Rhodotorula</taxon>
    </lineage>
</organism>
<accession>A0A194S9C9</accession>